<feature type="region of interest" description="Disordered" evidence="2">
    <location>
        <begin position="105"/>
        <end position="273"/>
    </location>
</feature>
<dbReference type="PANTHER" id="PTHR40130">
    <property type="entry name" value="EXPRESSED PROTEIN"/>
    <property type="match status" value="1"/>
</dbReference>
<feature type="region of interest" description="Disordered" evidence="2">
    <location>
        <begin position="480"/>
        <end position="508"/>
    </location>
</feature>
<organism evidence="3">
    <name type="scientific">Pyricularia oryzae (strain Y34)</name>
    <name type="common">Rice blast fungus</name>
    <name type="synonym">Magnaporthe oryzae</name>
    <dbReference type="NCBI Taxonomy" id="1143189"/>
    <lineage>
        <taxon>Eukaryota</taxon>
        <taxon>Fungi</taxon>
        <taxon>Dikarya</taxon>
        <taxon>Ascomycota</taxon>
        <taxon>Pezizomycotina</taxon>
        <taxon>Sordariomycetes</taxon>
        <taxon>Sordariomycetidae</taxon>
        <taxon>Magnaporthales</taxon>
        <taxon>Pyriculariaceae</taxon>
        <taxon>Pyricularia</taxon>
    </lineage>
</organism>
<protein>
    <submittedName>
        <fullName evidence="3">Uncharacterized protein</fullName>
    </submittedName>
</protein>
<feature type="compositionally biased region" description="Basic and acidic residues" evidence="2">
    <location>
        <begin position="147"/>
        <end position="158"/>
    </location>
</feature>
<dbReference type="AlphaFoldDB" id="A0AA97NWN9"/>
<sequence length="569" mass="61539">MDNIVVVNRNFTSDKLASGTSCRNYWIDTRLNLAAMIGSMDAAPLIKAHDHARNAALAHTDTTVAINEHALAAGEFSNAARSTTSAEALRTLKLLEQHHQRLSDLLKLPLERPPRRSQADDYRSGADASHNDDVSEKPSARPASSGADDKSTADDMSSRRKSAVASGTTSSQQRRYPPSRELSSSIASNLASARGIRSSHRGHPLAPSVSNDQAPGSLDGHPSRDVGRSKMQNMLGQKPKPSWVPPTEGPQKSEKGQARQQAERPAEESNEDGYSRFYSTFGSLIKGLSAPLAFAGLPLIAEESAPEPPTSPDPAATKKSRPSRAQHVAPEPDLARIYSKATLQALGHKGHAPNDSFYFVPATGGTVSYANILSFDQKERRRNLASIHDGHDHPEMSPEDAADEDDFVDARESQASSSMSPGVKRRIGSSKSTSDLQNVVEELYLENKGLKEMLDKLSKRLHAFEANAQNYALQSSMRLVRPGSPLSSSGGGGGGSGGDEGLRRRNQELEQELAAAVKRMEALEKEYMHVRKVNGQYRERWEKLKAGAKARREAQVASGEGESSRSQAG</sequence>
<gene>
    <name evidence="3" type="ORF">OOU_Y34scaffold00590g56</name>
</gene>
<dbReference type="PANTHER" id="PTHR40130:SF1">
    <property type="entry name" value="SPINDLE POLE BODY-ASSOCIATED PROTEIN CUT12 DOMAIN-CONTAINING PROTEIN"/>
    <property type="match status" value="1"/>
</dbReference>
<feature type="compositionally biased region" description="Gly residues" evidence="2">
    <location>
        <begin position="489"/>
        <end position="499"/>
    </location>
</feature>
<dbReference type="Proteomes" id="UP000011086">
    <property type="component" value="Unassembled WGS sequence"/>
</dbReference>
<reference evidence="3" key="1">
    <citation type="journal article" date="2012" name="PLoS Genet.">
        <title>Comparative analysis of the genomes of two field isolates of the rice blast fungus Magnaporthe oryzae.</title>
        <authorList>
            <person name="Xue M."/>
            <person name="Yang J."/>
            <person name="Li Z."/>
            <person name="Hu S."/>
            <person name="Yao N."/>
            <person name="Dean R.A."/>
            <person name="Zhao W."/>
            <person name="Shen M."/>
            <person name="Zhang H."/>
            <person name="Li C."/>
            <person name="Liu L."/>
            <person name="Cao L."/>
            <person name="Xu X."/>
            <person name="Xing Y."/>
            <person name="Hsiang T."/>
            <person name="Zhang Z."/>
            <person name="Xu J.R."/>
            <person name="Peng Y.L."/>
        </authorList>
    </citation>
    <scope>NUCLEOTIDE SEQUENCE</scope>
    <source>
        <strain evidence="3">Y34</strain>
    </source>
</reference>
<evidence type="ECO:0000256" key="2">
    <source>
        <dbReference type="SAM" id="MobiDB-lite"/>
    </source>
</evidence>
<keyword evidence="1" id="KW-0175">Coiled coil</keyword>
<feature type="compositionally biased region" description="Low complexity" evidence="2">
    <location>
        <begin position="182"/>
        <end position="193"/>
    </location>
</feature>
<feature type="region of interest" description="Disordered" evidence="2">
    <location>
        <begin position="548"/>
        <end position="569"/>
    </location>
</feature>
<feature type="compositionally biased region" description="Acidic residues" evidence="2">
    <location>
        <begin position="397"/>
        <end position="407"/>
    </location>
</feature>
<feature type="compositionally biased region" description="Basic and acidic residues" evidence="2">
    <location>
        <begin position="251"/>
        <end position="267"/>
    </location>
</feature>
<feature type="coiled-coil region" evidence="1">
    <location>
        <begin position="440"/>
        <end position="474"/>
    </location>
</feature>
<evidence type="ECO:0000313" key="3">
    <source>
        <dbReference type="EMBL" id="ELQ37542.1"/>
    </source>
</evidence>
<name>A0AA97NWN9_PYRO3</name>
<dbReference type="Gene3D" id="1.20.58.80">
    <property type="entry name" value="Phosphotransferase system, lactose/cellobiose-type IIA subunit"/>
    <property type="match status" value="1"/>
</dbReference>
<feature type="compositionally biased region" description="Polar residues" evidence="2">
    <location>
        <begin position="165"/>
        <end position="174"/>
    </location>
</feature>
<feature type="region of interest" description="Disordered" evidence="2">
    <location>
        <begin position="387"/>
        <end position="432"/>
    </location>
</feature>
<dbReference type="EMBL" id="JH794014">
    <property type="protein sequence ID" value="ELQ37542.1"/>
    <property type="molecule type" value="Genomic_DNA"/>
</dbReference>
<feature type="compositionally biased region" description="Basic and acidic residues" evidence="2">
    <location>
        <begin position="105"/>
        <end position="139"/>
    </location>
</feature>
<feature type="region of interest" description="Disordered" evidence="2">
    <location>
        <begin position="303"/>
        <end position="331"/>
    </location>
</feature>
<evidence type="ECO:0000256" key="1">
    <source>
        <dbReference type="SAM" id="Coils"/>
    </source>
</evidence>
<accession>A0AA97NWN9</accession>
<proteinExistence type="predicted"/>